<reference evidence="1" key="1">
    <citation type="submission" date="2022-07" db="EMBL/GenBank/DDBJ databases">
        <title>The genome of Lyophyllum shimeji provides insight into the initial evolution of ectomycorrhizal fungal genome.</title>
        <authorList>
            <person name="Kobayashi Y."/>
            <person name="Shibata T."/>
            <person name="Hirakawa H."/>
            <person name="Shigenobu S."/>
            <person name="Nishiyama T."/>
            <person name="Yamada A."/>
            <person name="Hasebe M."/>
            <person name="Kawaguchi M."/>
        </authorList>
    </citation>
    <scope>NUCLEOTIDE SEQUENCE</scope>
    <source>
        <strain evidence="1">AT787</strain>
    </source>
</reference>
<dbReference type="AlphaFoldDB" id="A0A9P3UJI0"/>
<organism evidence="1 2">
    <name type="scientific">Lyophyllum shimeji</name>
    <name type="common">Hon-shimeji</name>
    <name type="synonym">Tricholoma shimeji</name>
    <dbReference type="NCBI Taxonomy" id="47721"/>
    <lineage>
        <taxon>Eukaryota</taxon>
        <taxon>Fungi</taxon>
        <taxon>Dikarya</taxon>
        <taxon>Basidiomycota</taxon>
        <taxon>Agaricomycotina</taxon>
        <taxon>Agaricomycetes</taxon>
        <taxon>Agaricomycetidae</taxon>
        <taxon>Agaricales</taxon>
        <taxon>Tricholomatineae</taxon>
        <taxon>Lyophyllaceae</taxon>
        <taxon>Lyophyllum</taxon>
    </lineage>
</organism>
<accession>A0A9P3UJI0</accession>
<gene>
    <name evidence="1" type="ORF">LshimejAT787_0210370</name>
</gene>
<evidence type="ECO:0000313" key="1">
    <source>
        <dbReference type="EMBL" id="GLB35472.1"/>
    </source>
</evidence>
<keyword evidence="2" id="KW-1185">Reference proteome</keyword>
<protein>
    <submittedName>
        <fullName evidence="1">Uncharacterized protein</fullName>
    </submittedName>
</protein>
<proteinExistence type="predicted"/>
<dbReference type="Proteomes" id="UP001063166">
    <property type="component" value="Unassembled WGS sequence"/>
</dbReference>
<sequence>MSFHGTRLALMSSLPLPRYRRLLCRLAVGLMDSALPCAVETYSHVGFNGWLALGTLFWEHFVDRGFRYRSGRALVRRIAEGGNILPRFSALNVKSGNDGNDETCGHLERLEQWKQL</sequence>
<dbReference type="EMBL" id="BRPK01000002">
    <property type="protein sequence ID" value="GLB35472.1"/>
    <property type="molecule type" value="Genomic_DNA"/>
</dbReference>
<comment type="caution">
    <text evidence="1">The sequence shown here is derived from an EMBL/GenBank/DDBJ whole genome shotgun (WGS) entry which is preliminary data.</text>
</comment>
<name>A0A9P3UJI0_LYOSH</name>
<evidence type="ECO:0000313" key="2">
    <source>
        <dbReference type="Proteomes" id="UP001063166"/>
    </source>
</evidence>